<organism evidence="2 3">
    <name type="scientific">Trametes coccinea (strain BRFM310)</name>
    <name type="common">Pycnoporus coccineus</name>
    <dbReference type="NCBI Taxonomy" id="1353009"/>
    <lineage>
        <taxon>Eukaryota</taxon>
        <taxon>Fungi</taxon>
        <taxon>Dikarya</taxon>
        <taxon>Basidiomycota</taxon>
        <taxon>Agaricomycotina</taxon>
        <taxon>Agaricomycetes</taxon>
        <taxon>Polyporales</taxon>
        <taxon>Polyporaceae</taxon>
        <taxon>Trametes</taxon>
    </lineage>
</organism>
<sequence>MLSCRPHRTILSRSRLTCRTPSSRYYSDKVRGLTAHKILSTLLSYLLPSLNVDALRPFRVVPVYLPTWVIDAEVEATAWLQKAESDDHYIKDRVQVQFAQSDMPGFLYSPLSRLSFMTPSALDPDATPAVPWSESLRRHDGHDVLCLPYSLTPLHLSDAVSSLSMADANISKTLRFEPGSVKQTMIAAYPILIPGYLAQYNIDMPNPATRQNQEMTVSSFIEAHVPNGRSVIEVSPLAKEMFKFLNIPPSDLFINGQHAPLTRSFACVYKVTGRHVNNQLCRPVVEDWVNRALGRETPLQHYRDRFFGTSDSEAIRKVESQWADPRIRPFDADERNANLEWLATGSDVFILNSLLEVYNNKRATPGEPQEVDGSDQETDDAELEWLKKQIVVAEHKREQKTPTWLAEYEIQQRLLETPESSASSNDVAPAQQADNAPQDTASDATTHADSEKPPS</sequence>
<proteinExistence type="predicted"/>
<feature type="region of interest" description="Disordered" evidence="1">
    <location>
        <begin position="416"/>
        <end position="455"/>
    </location>
</feature>
<name>A0A1Y2IZV0_TRAC3</name>
<keyword evidence="3" id="KW-1185">Reference proteome</keyword>
<evidence type="ECO:0000256" key="1">
    <source>
        <dbReference type="SAM" id="MobiDB-lite"/>
    </source>
</evidence>
<protein>
    <submittedName>
        <fullName evidence="2">Uncharacterized protein</fullName>
    </submittedName>
</protein>
<gene>
    <name evidence="2" type="ORF">PYCCODRAFT_949919</name>
</gene>
<accession>A0A1Y2IZV0</accession>
<reference evidence="2 3" key="1">
    <citation type="journal article" date="2015" name="Biotechnol. Biofuels">
        <title>Enhanced degradation of softwood versus hardwood by the white-rot fungus Pycnoporus coccineus.</title>
        <authorList>
            <person name="Couturier M."/>
            <person name="Navarro D."/>
            <person name="Chevret D."/>
            <person name="Henrissat B."/>
            <person name="Piumi F."/>
            <person name="Ruiz-Duenas F.J."/>
            <person name="Martinez A.T."/>
            <person name="Grigoriev I.V."/>
            <person name="Riley R."/>
            <person name="Lipzen A."/>
            <person name="Berrin J.G."/>
            <person name="Master E.R."/>
            <person name="Rosso M.N."/>
        </authorList>
    </citation>
    <scope>NUCLEOTIDE SEQUENCE [LARGE SCALE GENOMIC DNA]</scope>
    <source>
        <strain evidence="2 3">BRFM310</strain>
    </source>
</reference>
<dbReference type="OrthoDB" id="2349883at2759"/>
<dbReference type="Proteomes" id="UP000193067">
    <property type="component" value="Unassembled WGS sequence"/>
</dbReference>
<evidence type="ECO:0000313" key="2">
    <source>
        <dbReference type="EMBL" id="OSD06597.1"/>
    </source>
</evidence>
<evidence type="ECO:0000313" key="3">
    <source>
        <dbReference type="Proteomes" id="UP000193067"/>
    </source>
</evidence>
<feature type="compositionally biased region" description="Basic and acidic residues" evidence="1">
    <location>
        <begin position="446"/>
        <end position="455"/>
    </location>
</feature>
<dbReference type="EMBL" id="KZ084090">
    <property type="protein sequence ID" value="OSD06597.1"/>
    <property type="molecule type" value="Genomic_DNA"/>
</dbReference>
<feature type="compositionally biased region" description="Low complexity" evidence="1">
    <location>
        <begin position="425"/>
        <end position="441"/>
    </location>
</feature>
<dbReference type="AlphaFoldDB" id="A0A1Y2IZV0"/>